<evidence type="ECO:0000259" key="9">
    <source>
        <dbReference type="PROSITE" id="PS50928"/>
    </source>
</evidence>
<feature type="transmembrane region" description="Helical" evidence="8">
    <location>
        <begin position="425"/>
        <end position="445"/>
    </location>
</feature>
<reference evidence="10 11" key="1">
    <citation type="submission" date="2020-08" db="EMBL/GenBank/DDBJ databases">
        <title>A Genomic Blueprint of the Chicken Gut Microbiome.</title>
        <authorList>
            <person name="Gilroy R."/>
            <person name="Ravi A."/>
            <person name="Getino M."/>
            <person name="Pursley I."/>
            <person name="Horton D.L."/>
            <person name="Alikhan N.-F."/>
            <person name="Baker D."/>
            <person name="Gharbi K."/>
            <person name="Hall N."/>
            <person name="Watson M."/>
            <person name="Adriaenssens E.M."/>
            <person name="Foster-Nyarko E."/>
            <person name="Jarju S."/>
            <person name="Secka A."/>
            <person name="Antonio M."/>
            <person name="Oren A."/>
            <person name="Chaudhuri R."/>
            <person name="La Ragione R.M."/>
            <person name="Hildebrand F."/>
            <person name="Pallen M.J."/>
        </authorList>
    </citation>
    <scope>NUCLEOTIDE SEQUENCE [LARGE SCALE GENOMIC DNA]</scope>
    <source>
        <strain evidence="10 11">Sa3CUN1</strain>
    </source>
</reference>
<evidence type="ECO:0000256" key="3">
    <source>
        <dbReference type="ARBA" id="ARBA00022475"/>
    </source>
</evidence>
<evidence type="ECO:0000256" key="5">
    <source>
        <dbReference type="ARBA" id="ARBA00022692"/>
    </source>
</evidence>
<name>A0ABR8Q4M9_9CLOT</name>
<dbReference type="PANTHER" id="PTHR43357:SF4">
    <property type="entry name" value="INNER MEMBRANE ABC TRANSPORTER PERMEASE PROTEIN YDCV"/>
    <property type="match status" value="1"/>
</dbReference>
<evidence type="ECO:0000256" key="7">
    <source>
        <dbReference type="ARBA" id="ARBA00023136"/>
    </source>
</evidence>
<dbReference type="PROSITE" id="PS50928">
    <property type="entry name" value="ABC_TM1"/>
    <property type="match status" value="2"/>
</dbReference>
<accession>A0ABR8Q4M9</accession>
<feature type="transmembrane region" description="Helical" evidence="8">
    <location>
        <begin position="66"/>
        <end position="90"/>
    </location>
</feature>
<feature type="domain" description="ABC transmembrane type-1" evidence="9">
    <location>
        <begin position="62"/>
        <end position="266"/>
    </location>
</feature>
<keyword evidence="4" id="KW-0997">Cell inner membrane</keyword>
<keyword evidence="3" id="KW-1003">Cell membrane</keyword>
<protein>
    <submittedName>
        <fullName evidence="10">Iron ABC transporter permease</fullName>
    </submittedName>
</protein>
<dbReference type="RefSeq" id="WP_191750141.1">
    <property type="nucleotide sequence ID" value="NZ_JACSQZ010000031.1"/>
</dbReference>
<feature type="transmembrane region" description="Helical" evidence="8">
    <location>
        <begin position="358"/>
        <end position="380"/>
    </location>
</feature>
<feature type="transmembrane region" description="Helical" evidence="8">
    <location>
        <begin position="203"/>
        <end position="225"/>
    </location>
</feature>
<evidence type="ECO:0000313" key="10">
    <source>
        <dbReference type="EMBL" id="MBD7915378.1"/>
    </source>
</evidence>
<dbReference type="Proteomes" id="UP000640335">
    <property type="component" value="Unassembled WGS sequence"/>
</dbReference>
<feature type="transmembrane region" description="Helical" evidence="8">
    <location>
        <begin position="245"/>
        <end position="266"/>
    </location>
</feature>
<organism evidence="10 11">
    <name type="scientific">Clostridium gallinarum</name>
    <dbReference type="NCBI Taxonomy" id="2762246"/>
    <lineage>
        <taxon>Bacteria</taxon>
        <taxon>Bacillati</taxon>
        <taxon>Bacillota</taxon>
        <taxon>Clostridia</taxon>
        <taxon>Eubacteriales</taxon>
        <taxon>Clostridiaceae</taxon>
        <taxon>Clostridium</taxon>
    </lineage>
</organism>
<gene>
    <name evidence="10" type="ORF">H9660_09480</name>
</gene>
<evidence type="ECO:0000256" key="8">
    <source>
        <dbReference type="RuleBase" id="RU363032"/>
    </source>
</evidence>
<comment type="caution">
    <text evidence="10">The sequence shown here is derived from an EMBL/GenBank/DDBJ whole genome shotgun (WGS) entry which is preliminary data.</text>
</comment>
<dbReference type="PANTHER" id="PTHR43357">
    <property type="entry name" value="INNER MEMBRANE ABC TRANSPORTER PERMEASE PROTEIN YDCV"/>
    <property type="match status" value="1"/>
</dbReference>
<dbReference type="InterPro" id="IPR035906">
    <property type="entry name" value="MetI-like_sf"/>
</dbReference>
<evidence type="ECO:0000256" key="6">
    <source>
        <dbReference type="ARBA" id="ARBA00022989"/>
    </source>
</evidence>
<feature type="transmembrane region" description="Helical" evidence="8">
    <location>
        <begin position="102"/>
        <end position="122"/>
    </location>
</feature>
<evidence type="ECO:0000256" key="4">
    <source>
        <dbReference type="ARBA" id="ARBA00022519"/>
    </source>
</evidence>
<sequence length="555" mass="62344">MVNINKKNIFKIIGISSLIFILMGYVLLPAIKTIITSLDSNNLELFKYYKEFFFIDVNKRAVINTILLGFATVLVCGLIGTTLALAVNYFDFPLKKIINKVLLLPILFPGVIIVIAFIQLYGESGLITKSIEILFKLEKPPFVLTGFYGILFVHAYTQYVYFYTNVSIAIKQIDKSIIEAAKNLGASKLKVFTSVIIPFIKPALFSSAILTFMSGVASFSAPIMIGDSFKVLTTQMLFAKSNNHIEIASVQVVLLSLISIMFLLILRYYERKSSFHTSVKGIKITPKKIESKILSFIYVVILLSITIFILLPIITIIILSFVKPGTWMIEIFPREFSLDNYIKIFTKSRAMEPFKNSFNMSVLAIIFSTVIAVPCSFLIVRGKGKIRTLIEILVMLPWVIPTSAMAINMINFFNKRNLFSFNKVLVGSYIILPIAYAITILPIILRSTNISLYSLNENYEEASRSLGASYIITFRRITIPLILPGIIYGVGLGFIKSIGEYNLSTYLYSVKNKPISIAMVNGVFEYDLGLAMAYGVLVILMIGLLSLLKFNRFKI</sequence>
<dbReference type="SUPFAM" id="SSF161098">
    <property type="entry name" value="MetI-like"/>
    <property type="match status" value="2"/>
</dbReference>
<keyword evidence="11" id="KW-1185">Reference proteome</keyword>
<feature type="transmembrane region" description="Helical" evidence="8">
    <location>
        <begin position="142"/>
        <end position="162"/>
    </location>
</feature>
<keyword evidence="2 8" id="KW-0813">Transport</keyword>
<keyword evidence="5 8" id="KW-0812">Transmembrane</keyword>
<feature type="transmembrane region" description="Helical" evidence="8">
    <location>
        <begin position="12"/>
        <end position="35"/>
    </location>
</feature>
<evidence type="ECO:0000256" key="1">
    <source>
        <dbReference type="ARBA" id="ARBA00004429"/>
    </source>
</evidence>
<feature type="transmembrane region" description="Helical" evidence="8">
    <location>
        <begin position="528"/>
        <end position="548"/>
    </location>
</feature>
<dbReference type="InterPro" id="IPR000515">
    <property type="entry name" value="MetI-like"/>
</dbReference>
<comment type="similarity">
    <text evidence="8">Belongs to the binding-protein-dependent transport system permease family.</text>
</comment>
<keyword evidence="7 8" id="KW-0472">Membrane</keyword>
<comment type="subcellular location">
    <subcellularLocation>
        <location evidence="1">Cell inner membrane</location>
        <topology evidence="1">Multi-pass membrane protein</topology>
    </subcellularLocation>
    <subcellularLocation>
        <location evidence="8">Cell membrane</location>
        <topology evidence="8">Multi-pass membrane protein</topology>
    </subcellularLocation>
</comment>
<feature type="transmembrane region" description="Helical" evidence="8">
    <location>
        <begin position="392"/>
        <end position="413"/>
    </location>
</feature>
<dbReference type="CDD" id="cd06261">
    <property type="entry name" value="TM_PBP2"/>
    <property type="match status" value="2"/>
</dbReference>
<feature type="domain" description="ABC transmembrane type-1" evidence="9">
    <location>
        <begin position="354"/>
        <end position="549"/>
    </location>
</feature>
<dbReference type="Gene3D" id="1.10.3720.10">
    <property type="entry name" value="MetI-like"/>
    <property type="match status" value="2"/>
</dbReference>
<evidence type="ECO:0000313" key="11">
    <source>
        <dbReference type="Proteomes" id="UP000640335"/>
    </source>
</evidence>
<proteinExistence type="inferred from homology"/>
<evidence type="ECO:0000256" key="2">
    <source>
        <dbReference type="ARBA" id="ARBA00022448"/>
    </source>
</evidence>
<dbReference type="Pfam" id="PF00528">
    <property type="entry name" value="BPD_transp_1"/>
    <property type="match status" value="2"/>
</dbReference>
<dbReference type="EMBL" id="JACSQZ010000031">
    <property type="protein sequence ID" value="MBD7915378.1"/>
    <property type="molecule type" value="Genomic_DNA"/>
</dbReference>
<keyword evidence="6 8" id="KW-1133">Transmembrane helix</keyword>
<feature type="transmembrane region" description="Helical" evidence="8">
    <location>
        <begin position="296"/>
        <end position="322"/>
    </location>
</feature>
<feature type="transmembrane region" description="Helical" evidence="8">
    <location>
        <begin position="477"/>
        <end position="495"/>
    </location>
</feature>